<dbReference type="PANTHER" id="PTHR43222">
    <property type="entry name" value="NUDIX HYDROLASE 23"/>
    <property type="match status" value="1"/>
</dbReference>
<evidence type="ECO:0000259" key="1">
    <source>
        <dbReference type="PROSITE" id="PS51462"/>
    </source>
</evidence>
<reference evidence="3" key="1">
    <citation type="submission" date="2019-12" db="EMBL/GenBank/DDBJ databases">
        <authorList>
            <person name="Awala S.I."/>
            <person name="Rhee S.K."/>
        </authorList>
    </citation>
    <scope>NUCLEOTIDE SEQUENCE [LARGE SCALE GENOMIC DNA]</scope>
    <source>
        <strain evidence="3">IM1</strain>
    </source>
</reference>
<dbReference type="CDD" id="cd04511">
    <property type="entry name" value="NUDIX_Hydrolase"/>
    <property type="match status" value="1"/>
</dbReference>
<feature type="domain" description="Nudix hydrolase" evidence="1">
    <location>
        <begin position="36"/>
        <end position="159"/>
    </location>
</feature>
<dbReference type="GO" id="GO:0003824">
    <property type="term" value="F:catalytic activity"/>
    <property type="evidence" value="ECO:0007669"/>
    <property type="project" value="UniProtKB-ARBA"/>
</dbReference>
<gene>
    <name evidence="2" type="ORF">GNH96_01570</name>
</gene>
<organism evidence="2 3">
    <name type="scientific">Methylococcus geothermalis</name>
    <dbReference type="NCBI Taxonomy" id="2681310"/>
    <lineage>
        <taxon>Bacteria</taxon>
        <taxon>Pseudomonadati</taxon>
        <taxon>Pseudomonadota</taxon>
        <taxon>Gammaproteobacteria</taxon>
        <taxon>Methylococcales</taxon>
        <taxon>Methylococcaceae</taxon>
        <taxon>Methylococcus</taxon>
    </lineage>
</organism>
<dbReference type="InterPro" id="IPR015797">
    <property type="entry name" value="NUDIX_hydrolase-like_dom_sf"/>
</dbReference>
<dbReference type="Gene3D" id="2.20.70.10">
    <property type="match status" value="1"/>
</dbReference>
<evidence type="ECO:0000313" key="3">
    <source>
        <dbReference type="Proteomes" id="UP000503004"/>
    </source>
</evidence>
<protein>
    <submittedName>
        <fullName evidence="2">NUDIX domain-containing protein</fullName>
    </submittedName>
</protein>
<name>A0A858Q4L3_9GAMM</name>
<keyword evidence="3" id="KW-1185">Reference proteome</keyword>
<dbReference type="EMBL" id="CP046565">
    <property type="protein sequence ID" value="QJD28777.1"/>
    <property type="molecule type" value="Genomic_DNA"/>
</dbReference>
<dbReference type="InterPro" id="IPR000086">
    <property type="entry name" value="NUDIX_hydrolase_dom"/>
</dbReference>
<dbReference type="PROSITE" id="PS51462">
    <property type="entry name" value="NUDIX"/>
    <property type="match status" value="1"/>
</dbReference>
<dbReference type="Proteomes" id="UP000503004">
    <property type="component" value="Chromosome"/>
</dbReference>
<dbReference type="InterPro" id="IPR029401">
    <property type="entry name" value="Nudix_N"/>
</dbReference>
<dbReference type="AlphaFoldDB" id="A0A858Q4L3"/>
<proteinExistence type="predicted"/>
<dbReference type="Pfam" id="PF14803">
    <property type="entry name" value="Zn_ribbon_Nudix"/>
    <property type="match status" value="1"/>
</dbReference>
<evidence type="ECO:0000313" key="2">
    <source>
        <dbReference type="EMBL" id="QJD28777.1"/>
    </source>
</evidence>
<sequence>MKYCSHCGAPLRLGIPAGDDRPRHICDACGTIHYRNPKVIAGCIPVWNGRVLLCRRAIEPRHGFWTLPAGFMELEETLEQAAERESYEEATARVRIGELYTLFSLPHLSQVYAFFRAELLSPDVAAGLESLETRLFEENEIPWDQLAFETVHRSLTLFFEDRRSGTFGLHVETLEPDRRRIRN</sequence>
<dbReference type="KEGG" id="metu:GNH96_01570"/>
<dbReference type="SUPFAM" id="SSF55811">
    <property type="entry name" value="Nudix"/>
    <property type="match status" value="1"/>
</dbReference>
<accession>A0A858Q4L3</accession>
<dbReference type="RefSeq" id="WP_169601653.1">
    <property type="nucleotide sequence ID" value="NZ_CP046565.1"/>
</dbReference>
<dbReference type="Gene3D" id="3.90.79.10">
    <property type="entry name" value="Nucleoside Triphosphate Pyrophosphohydrolase"/>
    <property type="match status" value="1"/>
</dbReference>
<dbReference type="PANTHER" id="PTHR43222:SF2">
    <property type="entry name" value="NUDIX HYDROLASE 23, CHLOROPLASTIC"/>
    <property type="match status" value="1"/>
</dbReference>
<dbReference type="Pfam" id="PF00293">
    <property type="entry name" value="NUDIX"/>
    <property type="match status" value="1"/>
</dbReference>